<evidence type="ECO:0000313" key="1">
    <source>
        <dbReference type="EMBL" id="KJU83498.1"/>
    </source>
</evidence>
<comment type="caution">
    <text evidence="1">The sequence shown here is derived from an EMBL/GenBank/DDBJ whole genome shotgun (WGS) entry which is preliminary data.</text>
</comment>
<gene>
    <name evidence="1" type="ORF">MBAV_004307</name>
</gene>
<keyword evidence="2" id="KW-1185">Reference proteome</keyword>
<dbReference type="EMBL" id="LACI01001863">
    <property type="protein sequence ID" value="KJU83498.1"/>
    <property type="molecule type" value="Genomic_DNA"/>
</dbReference>
<evidence type="ECO:0000313" key="2">
    <source>
        <dbReference type="Proteomes" id="UP000033423"/>
    </source>
</evidence>
<name>A0A0F3GS32_9BACT</name>
<protein>
    <submittedName>
        <fullName evidence="1">Uncharacterized protein</fullName>
    </submittedName>
</protein>
<dbReference type="AlphaFoldDB" id="A0A0F3GS32"/>
<reference evidence="1 2" key="1">
    <citation type="submission" date="2015-02" db="EMBL/GenBank/DDBJ databases">
        <title>Single-cell genomics of uncultivated deep-branching MTB reveals a conserved set of magnetosome genes.</title>
        <authorList>
            <person name="Kolinko S."/>
            <person name="Richter M."/>
            <person name="Glockner F.O."/>
            <person name="Brachmann A."/>
            <person name="Schuler D."/>
        </authorList>
    </citation>
    <scope>NUCLEOTIDE SEQUENCE [LARGE SCALE GENOMIC DNA]</scope>
    <source>
        <strain evidence="1">TM-1</strain>
    </source>
</reference>
<proteinExistence type="predicted"/>
<sequence length="159" mass="17701">MCIGISILCPFLKGRYSFIRRPFFPPCQPKTIVCKRISGVNINGLVVIGDSPVKVFLFSPGCTTSGVCLYIPWGYLNGPGEINDSLVVVSVFMPLQTFVVECRRIFSIDNTTVYLVFPRISQADDQENQRANNSKIHSVLLLLHLPLILWRSSNPALNG</sequence>
<accession>A0A0F3GS32</accession>
<organism evidence="1 2">
    <name type="scientific">Candidatus Magnetobacterium bavaricum</name>
    <dbReference type="NCBI Taxonomy" id="29290"/>
    <lineage>
        <taxon>Bacteria</taxon>
        <taxon>Pseudomonadati</taxon>
        <taxon>Nitrospirota</taxon>
        <taxon>Thermodesulfovibrionia</taxon>
        <taxon>Thermodesulfovibrionales</taxon>
        <taxon>Candidatus Magnetobacteriaceae</taxon>
        <taxon>Candidatus Magnetobacterium</taxon>
    </lineage>
</organism>
<dbReference type="Proteomes" id="UP000033423">
    <property type="component" value="Unassembled WGS sequence"/>
</dbReference>